<evidence type="ECO:0000256" key="1">
    <source>
        <dbReference type="ARBA" id="ARBA00001933"/>
    </source>
</evidence>
<dbReference type="Gene3D" id="3.40.640.10">
    <property type="entry name" value="Type I PLP-dependent aspartate aminotransferase-like (Major domain)"/>
    <property type="match status" value="1"/>
</dbReference>
<keyword evidence="4" id="KW-0808">Transferase</keyword>
<evidence type="ECO:0000256" key="4">
    <source>
        <dbReference type="ARBA" id="ARBA00022679"/>
    </source>
</evidence>
<evidence type="ECO:0000313" key="8">
    <source>
        <dbReference type="Proteomes" id="UP001212841"/>
    </source>
</evidence>
<dbReference type="GO" id="GO:0008483">
    <property type="term" value="F:transaminase activity"/>
    <property type="evidence" value="ECO:0007669"/>
    <property type="project" value="UniProtKB-KW"/>
</dbReference>
<evidence type="ECO:0000313" key="7">
    <source>
        <dbReference type="EMBL" id="KAJ3048968.1"/>
    </source>
</evidence>
<gene>
    <name evidence="7" type="ORF">HK097_010036</name>
</gene>
<feature type="domain" description="Aminotransferase class I/classII large" evidence="6">
    <location>
        <begin position="2"/>
        <end position="109"/>
    </location>
</feature>
<comment type="cofactor">
    <cofactor evidence="1">
        <name>pyridoxal 5'-phosphate</name>
        <dbReference type="ChEBI" id="CHEBI:597326"/>
    </cofactor>
</comment>
<evidence type="ECO:0000256" key="3">
    <source>
        <dbReference type="ARBA" id="ARBA00022576"/>
    </source>
</evidence>
<keyword evidence="5" id="KW-0663">Pyridoxal phosphate</keyword>
<evidence type="ECO:0000256" key="5">
    <source>
        <dbReference type="ARBA" id="ARBA00022898"/>
    </source>
</evidence>
<keyword evidence="3" id="KW-0032">Aminotransferase</keyword>
<reference evidence="7" key="1">
    <citation type="submission" date="2020-05" db="EMBL/GenBank/DDBJ databases">
        <title>Phylogenomic resolution of chytrid fungi.</title>
        <authorList>
            <person name="Stajich J.E."/>
            <person name="Amses K."/>
            <person name="Simmons R."/>
            <person name="Seto K."/>
            <person name="Myers J."/>
            <person name="Bonds A."/>
            <person name="Quandt C.A."/>
            <person name="Barry K."/>
            <person name="Liu P."/>
            <person name="Grigoriev I."/>
            <person name="Longcore J.E."/>
            <person name="James T.Y."/>
        </authorList>
    </citation>
    <scope>NUCLEOTIDE SEQUENCE</scope>
    <source>
        <strain evidence="7">JEL0318</strain>
    </source>
</reference>
<dbReference type="GO" id="GO:0030170">
    <property type="term" value="F:pyridoxal phosphate binding"/>
    <property type="evidence" value="ECO:0007669"/>
    <property type="project" value="InterPro"/>
</dbReference>
<proteinExistence type="inferred from homology"/>
<evidence type="ECO:0000256" key="2">
    <source>
        <dbReference type="ARBA" id="ARBA00007441"/>
    </source>
</evidence>
<protein>
    <recommendedName>
        <fullName evidence="6">Aminotransferase class I/classII large domain-containing protein</fullName>
    </recommendedName>
</protein>
<dbReference type="Pfam" id="PF00155">
    <property type="entry name" value="Aminotran_1_2"/>
    <property type="match status" value="1"/>
</dbReference>
<comment type="caution">
    <text evidence="7">The sequence shown here is derived from an EMBL/GenBank/DDBJ whole genome shotgun (WGS) entry which is preliminary data.</text>
</comment>
<dbReference type="PANTHER" id="PTHR46383">
    <property type="entry name" value="ASPARTATE AMINOTRANSFERASE"/>
    <property type="match status" value="1"/>
</dbReference>
<dbReference type="PANTHER" id="PTHR46383:SF1">
    <property type="entry name" value="ASPARTATE AMINOTRANSFERASE"/>
    <property type="match status" value="1"/>
</dbReference>
<dbReference type="InterPro" id="IPR015421">
    <property type="entry name" value="PyrdxlP-dep_Trfase_major"/>
</dbReference>
<dbReference type="GO" id="GO:0006520">
    <property type="term" value="P:amino acid metabolic process"/>
    <property type="evidence" value="ECO:0007669"/>
    <property type="project" value="InterPro"/>
</dbReference>
<sequence length="113" mass="12700">MDDFYSRYVYPEDEKEYGKAVSAAAYVGNVNEDPVVLIDGLTKSWMLPGCRVSWIAGPKELIAATTFAGSFLADGTSRPFQLAAVPLLEPERLDTAALQRHFRERREYVLKIE</sequence>
<dbReference type="EMBL" id="JADGJD010000711">
    <property type="protein sequence ID" value="KAJ3048968.1"/>
    <property type="molecule type" value="Genomic_DNA"/>
</dbReference>
<dbReference type="InterPro" id="IPR004839">
    <property type="entry name" value="Aminotransferase_I/II_large"/>
</dbReference>
<dbReference type="AlphaFoldDB" id="A0AAD5S851"/>
<dbReference type="InterPro" id="IPR050596">
    <property type="entry name" value="AspAT/PAT-like"/>
</dbReference>
<evidence type="ECO:0000259" key="6">
    <source>
        <dbReference type="Pfam" id="PF00155"/>
    </source>
</evidence>
<keyword evidence="8" id="KW-1185">Reference proteome</keyword>
<comment type="similarity">
    <text evidence="2">Belongs to the class-I pyridoxal-phosphate-dependent aminotransferase family.</text>
</comment>
<organism evidence="7 8">
    <name type="scientific">Rhizophlyctis rosea</name>
    <dbReference type="NCBI Taxonomy" id="64517"/>
    <lineage>
        <taxon>Eukaryota</taxon>
        <taxon>Fungi</taxon>
        <taxon>Fungi incertae sedis</taxon>
        <taxon>Chytridiomycota</taxon>
        <taxon>Chytridiomycota incertae sedis</taxon>
        <taxon>Chytridiomycetes</taxon>
        <taxon>Rhizophlyctidales</taxon>
        <taxon>Rhizophlyctidaceae</taxon>
        <taxon>Rhizophlyctis</taxon>
    </lineage>
</organism>
<dbReference type="SUPFAM" id="SSF53383">
    <property type="entry name" value="PLP-dependent transferases"/>
    <property type="match status" value="1"/>
</dbReference>
<dbReference type="Proteomes" id="UP001212841">
    <property type="component" value="Unassembled WGS sequence"/>
</dbReference>
<accession>A0AAD5S851</accession>
<dbReference type="InterPro" id="IPR015424">
    <property type="entry name" value="PyrdxlP-dep_Trfase"/>
</dbReference>
<name>A0AAD5S851_9FUNG</name>